<dbReference type="EMBL" id="JBHSQB010000009">
    <property type="protein sequence ID" value="MFC6097546.1"/>
    <property type="molecule type" value="Genomic_DNA"/>
</dbReference>
<keyword evidence="4" id="KW-1185">Reference proteome</keyword>
<evidence type="ECO:0000313" key="3">
    <source>
        <dbReference type="EMBL" id="MFC6097546.1"/>
    </source>
</evidence>
<comment type="caution">
    <text evidence="3">The sequence shown here is derived from an EMBL/GenBank/DDBJ whole genome shotgun (WGS) entry which is preliminary data.</text>
</comment>
<organism evidence="3 4">
    <name type="scientific">Flavobacterium qiangtangense</name>
    <dbReference type="NCBI Taxonomy" id="1442595"/>
    <lineage>
        <taxon>Bacteria</taxon>
        <taxon>Pseudomonadati</taxon>
        <taxon>Bacteroidota</taxon>
        <taxon>Flavobacteriia</taxon>
        <taxon>Flavobacteriales</taxon>
        <taxon>Flavobacteriaceae</taxon>
        <taxon>Flavobacterium</taxon>
    </lineage>
</organism>
<evidence type="ECO:0000256" key="1">
    <source>
        <dbReference type="SAM" id="Coils"/>
    </source>
</evidence>
<feature type="region of interest" description="Disordered" evidence="2">
    <location>
        <begin position="188"/>
        <end position="219"/>
    </location>
</feature>
<evidence type="ECO:0000313" key="4">
    <source>
        <dbReference type="Proteomes" id="UP001596287"/>
    </source>
</evidence>
<dbReference type="RefSeq" id="WP_379792507.1">
    <property type="nucleotide sequence ID" value="NZ_JBHSQB010000009.1"/>
</dbReference>
<sequence>MKLKLLIIVISCFAIFSCKDDDSKTVQANAKEVQKKEQLFTTINKAWIFNTPPPNSQVQSRIQNWAEWRLFLTELNQKPKSSIGAFQQKAKTLSLKVTALQNNIPSVFNKPEIISRIMTLSTKVKSLDLFMNLSYIQDQKVVKLIPEINEEIASLQSQMEEIIKKSEIKLEEGEAEMLRSIPRDSVVKPKAPINLQQQKPSNSRGNSGIVPTLDPKLHR</sequence>
<keyword evidence="1" id="KW-0175">Coiled coil</keyword>
<evidence type="ECO:0008006" key="5">
    <source>
        <dbReference type="Google" id="ProtNLM"/>
    </source>
</evidence>
<protein>
    <recommendedName>
        <fullName evidence="5">DUF4142 domain-containing protein</fullName>
    </recommendedName>
</protein>
<gene>
    <name evidence="3" type="ORF">ACFPVY_12895</name>
</gene>
<accession>A0ABW1PR11</accession>
<evidence type="ECO:0000256" key="2">
    <source>
        <dbReference type="SAM" id="MobiDB-lite"/>
    </source>
</evidence>
<dbReference type="Proteomes" id="UP001596287">
    <property type="component" value="Unassembled WGS sequence"/>
</dbReference>
<feature type="coiled-coil region" evidence="1">
    <location>
        <begin position="145"/>
        <end position="176"/>
    </location>
</feature>
<name>A0ABW1PR11_9FLAO</name>
<dbReference type="PROSITE" id="PS51257">
    <property type="entry name" value="PROKAR_LIPOPROTEIN"/>
    <property type="match status" value="1"/>
</dbReference>
<feature type="compositionally biased region" description="Polar residues" evidence="2">
    <location>
        <begin position="194"/>
        <end position="206"/>
    </location>
</feature>
<proteinExistence type="predicted"/>
<reference evidence="4" key="1">
    <citation type="journal article" date="2019" name="Int. J. Syst. Evol. Microbiol.">
        <title>The Global Catalogue of Microorganisms (GCM) 10K type strain sequencing project: providing services to taxonomists for standard genome sequencing and annotation.</title>
        <authorList>
            <consortium name="The Broad Institute Genomics Platform"/>
            <consortium name="The Broad Institute Genome Sequencing Center for Infectious Disease"/>
            <person name="Wu L."/>
            <person name="Ma J."/>
        </authorList>
    </citation>
    <scope>NUCLEOTIDE SEQUENCE [LARGE SCALE GENOMIC DNA]</scope>
    <source>
        <strain evidence="4">CCUG 49679</strain>
    </source>
</reference>